<evidence type="ECO:0000313" key="3">
    <source>
        <dbReference type="Proteomes" id="UP000253740"/>
    </source>
</evidence>
<dbReference type="Proteomes" id="UP000253740">
    <property type="component" value="Unassembled WGS sequence"/>
</dbReference>
<evidence type="ECO:0000256" key="1">
    <source>
        <dbReference type="SAM" id="MobiDB-lite"/>
    </source>
</evidence>
<accession>A0A0K8QRH8</accession>
<proteinExistence type="predicted"/>
<feature type="region of interest" description="Disordered" evidence="1">
    <location>
        <begin position="69"/>
        <end position="110"/>
    </location>
</feature>
<feature type="region of interest" description="Disordered" evidence="1">
    <location>
        <begin position="1"/>
        <end position="23"/>
    </location>
</feature>
<reference evidence="2" key="1">
    <citation type="submission" date="2015-08" db="EMBL/GenBank/DDBJ databases">
        <title>Complete DNA Sequence of Pseudomonas syringae pv. actinidiae, the Causal Agent of Kiwifruit Canker Disease.</title>
        <authorList>
            <person name="Rikkerink E.H.A."/>
            <person name="Fineran P.C."/>
        </authorList>
    </citation>
    <scope>NUCLEOTIDE SEQUENCE</scope>
    <source>
        <strain evidence="2">SkMP5</strain>
    </source>
</reference>
<organism evidence="2">
    <name type="scientific">Mizugakiibacter sediminis</name>
    <dbReference type="NCBI Taxonomy" id="1475481"/>
    <lineage>
        <taxon>Bacteria</taxon>
        <taxon>Pseudomonadati</taxon>
        <taxon>Pseudomonadota</taxon>
        <taxon>Gammaproteobacteria</taxon>
        <taxon>Lysobacterales</taxon>
        <taxon>Rhodanobacteraceae</taxon>
        <taxon>Mizugakiibacter</taxon>
    </lineage>
</organism>
<gene>
    <name evidence="2" type="ORF">MBSD_n2871</name>
</gene>
<dbReference type="RefSeq" id="WP_187300729.1">
    <property type="nucleotide sequence ID" value="NZ_DF970277.1"/>
</dbReference>
<name>A0A0K8QRH8_9GAMM</name>
<sequence>MVRDAPRAPHARKLAGPPPGAMLAAGDREQAVMGQSAADGGVPSARFARRRKAAALAMPLLAAALGSCGESTGTDATASRQAGQPAKTHAPIPRAAPPVTTTSAGSAPAIDPETARAAVRRLPGVRAVVWLHRDRLLVMVGGQRYRRADTIDRICRSLEALGDARAVVVDVQDITARDSDEAVALSRGCAPAEDGRAAE</sequence>
<evidence type="ECO:0000313" key="2">
    <source>
        <dbReference type="EMBL" id="GAP67544.1"/>
    </source>
</evidence>
<keyword evidence="3" id="KW-1185">Reference proteome</keyword>
<feature type="compositionally biased region" description="Polar residues" evidence="1">
    <location>
        <begin position="69"/>
        <end position="82"/>
    </location>
</feature>
<protein>
    <submittedName>
        <fullName evidence="2">Uncharacterized protein</fullName>
    </submittedName>
</protein>
<dbReference type="EMBL" id="DF970277">
    <property type="protein sequence ID" value="GAP67544.1"/>
    <property type="molecule type" value="Genomic_DNA"/>
</dbReference>
<dbReference type="AlphaFoldDB" id="A0A0K8QRH8"/>